<feature type="domain" description="PRD" evidence="2">
    <location>
        <begin position="64"/>
        <end position="169"/>
    </location>
</feature>
<proteinExistence type="predicted"/>
<evidence type="ECO:0000313" key="4">
    <source>
        <dbReference type="Proteomes" id="UP000285274"/>
    </source>
</evidence>
<dbReference type="SUPFAM" id="SSF50151">
    <property type="entry name" value="SacY-like RNA-binding domain"/>
    <property type="match status" value="1"/>
</dbReference>
<keyword evidence="1" id="KW-0677">Repeat</keyword>
<organism evidence="3 4">
    <name type="scientific">Holdemanella biformis</name>
    <dbReference type="NCBI Taxonomy" id="1735"/>
    <lineage>
        <taxon>Bacteria</taxon>
        <taxon>Bacillati</taxon>
        <taxon>Bacillota</taxon>
        <taxon>Erysipelotrichia</taxon>
        <taxon>Erysipelotrichales</taxon>
        <taxon>Erysipelotrichaceae</taxon>
        <taxon>Holdemanella</taxon>
    </lineage>
</organism>
<gene>
    <name evidence="3" type="ORF">DWX92_09555</name>
</gene>
<evidence type="ECO:0000313" key="3">
    <source>
        <dbReference type="EMBL" id="RGS44889.1"/>
    </source>
</evidence>
<name>A0A412IXK8_9FIRM</name>
<dbReference type="InterPro" id="IPR036634">
    <property type="entry name" value="PRD_sf"/>
</dbReference>
<dbReference type="AlphaFoldDB" id="A0A412IXK8"/>
<dbReference type="GO" id="GO:0006355">
    <property type="term" value="P:regulation of DNA-templated transcription"/>
    <property type="evidence" value="ECO:0007669"/>
    <property type="project" value="InterPro"/>
</dbReference>
<sequence>MIVKSVLNNSALIAFNDKKEECVLIGKGIAFNKHAGDKVDDAKVEKIFSSHQSRTDELIELLEDVPEKVFEITNAIIRYANRKLKTELNSGIYVTLLDHVNSAIERFSEGIVLDFGMLDEVQMMYPKEYEIACWALDYINATLDMDIPIDESGFIAIHIIANSSKGMDTGIAKKVLRITRDITKIIEEYYNVNLDTTGITYSRFITHAKYLALRYINHSQIEEQEDNIFTLNPNVVEKTKEVIGILNDRLNETYGQSLSEYEKMYLTIHICRLLKIS</sequence>
<dbReference type="EMBL" id="QRVM01000051">
    <property type="protein sequence ID" value="RGS44889.1"/>
    <property type="molecule type" value="Genomic_DNA"/>
</dbReference>
<dbReference type="InterPro" id="IPR004341">
    <property type="entry name" value="CAT_RNA-bd_dom"/>
</dbReference>
<dbReference type="PANTHER" id="PTHR30185">
    <property type="entry name" value="CRYPTIC BETA-GLUCOSIDE BGL OPERON ANTITERMINATOR"/>
    <property type="match status" value="1"/>
</dbReference>
<evidence type="ECO:0000259" key="2">
    <source>
        <dbReference type="PROSITE" id="PS51372"/>
    </source>
</evidence>
<dbReference type="SMART" id="SM01061">
    <property type="entry name" value="CAT_RBD"/>
    <property type="match status" value="1"/>
</dbReference>
<dbReference type="PANTHER" id="PTHR30185:SF15">
    <property type="entry name" value="CRYPTIC BETA-GLUCOSIDE BGL OPERON ANTITERMINATOR"/>
    <property type="match status" value="1"/>
</dbReference>
<dbReference type="InterPro" id="IPR050661">
    <property type="entry name" value="BglG_antiterminators"/>
</dbReference>
<dbReference type="InterPro" id="IPR036650">
    <property type="entry name" value="CAT_RNA-bd_dom_sf"/>
</dbReference>
<feature type="domain" description="PRD" evidence="2">
    <location>
        <begin position="170"/>
        <end position="277"/>
    </location>
</feature>
<protein>
    <submittedName>
        <fullName evidence="3">PRD domain-containing protein</fullName>
    </submittedName>
</protein>
<reference evidence="3 4" key="1">
    <citation type="submission" date="2018-08" db="EMBL/GenBank/DDBJ databases">
        <title>A genome reference for cultivated species of the human gut microbiota.</title>
        <authorList>
            <person name="Zou Y."/>
            <person name="Xue W."/>
            <person name="Luo G."/>
        </authorList>
    </citation>
    <scope>NUCLEOTIDE SEQUENCE [LARGE SCALE GENOMIC DNA]</scope>
    <source>
        <strain evidence="3 4">AF22-10AC</strain>
    </source>
</reference>
<evidence type="ECO:0000256" key="1">
    <source>
        <dbReference type="ARBA" id="ARBA00022737"/>
    </source>
</evidence>
<dbReference type="PROSITE" id="PS51372">
    <property type="entry name" value="PRD_2"/>
    <property type="match status" value="2"/>
</dbReference>
<dbReference type="RefSeq" id="WP_118320445.1">
    <property type="nucleotide sequence ID" value="NZ_QRVM01000051.1"/>
</dbReference>
<dbReference type="Gene3D" id="1.10.1790.10">
    <property type="entry name" value="PRD domain"/>
    <property type="match status" value="2"/>
</dbReference>
<dbReference type="InterPro" id="IPR011608">
    <property type="entry name" value="PRD"/>
</dbReference>
<dbReference type="Pfam" id="PF03123">
    <property type="entry name" value="CAT_RBD"/>
    <property type="match status" value="1"/>
</dbReference>
<dbReference type="Pfam" id="PF00874">
    <property type="entry name" value="PRD"/>
    <property type="match status" value="2"/>
</dbReference>
<dbReference type="GO" id="GO:0003723">
    <property type="term" value="F:RNA binding"/>
    <property type="evidence" value="ECO:0007669"/>
    <property type="project" value="InterPro"/>
</dbReference>
<dbReference type="SUPFAM" id="SSF63520">
    <property type="entry name" value="PTS-regulatory domain, PRD"/>
    <property type="match status" value="2"/>
</dbReference>
<dbReference type="Proteomes" id="UP000285274">
    <property type="component" value="Unassembled WGS sequence"/>
</dbReference>
<accession>A0A412IXK8</accession>
<comment type="caution">
    <text evidence="3">The sequence shown here is derived from an EMBL/GenBank/DDBJ whole genome shotgun (WGS) entry which is preliminary data.</text>
</comment>
<dbReference type="Gene3D" id="2.30.24.10">
    <property type="entry name" value="CAT RNA-binding domain"/>
    <property type="match status" value="1"/>
</dbReference>